<keyword evidence="2" id="KW-1185">Reference proteome</keyword>
<reference evidence="1 2" key="1">
    <citation type="journal article" date="2015" name="Genome Announc.">
        <title>Expanding the biotechnology potential of lactobacilli through comparative genomics of 213 strains and associated genera.</title>
        <authorList>
            <person name="Sun Z."/>
            <person name="Harris H.M."/>
            <person name="McCann A."/>
            <person name="Guo C."/>
            <person name="Argimon S."/>
            <person name="Zhang W."/>
            <person name="Yang X."/>
            <person name="Jeffery I.B."/>
            <person name="Cooney J.C."/>
            <person name="Kagawa T.F."/>
            <person name="Liu W."/>
            <person name="Song Y."/>
            <person name="Salvetti E."/>
            <person name="Wrobel A."/>
            <person name="Rasinkangas P."/>
            <person name="Parkhill J."/>
            <person name="Rea M.C."/>
            <person name="O'Sullivan O."/>
            <person name="Ritari J."/>
            <person name="Douillard F.P."/>
            <person name="Paul Ross R."/>
            <person name="Yang R."/>
            <person name="Briner A.E."/>
            <person name="Felis G.E."/>
            <person name="de Vos W.M."/>
            <person name="Barrangou R."/>
            <person name="Klaenhammer T.R."/>
            <person name="Caufield P.W."/>
            <person name="Cui Y."/>
            <person name="Zhang H."/>
            <person name="O'Toole P.W."/>
        </authorList>
    </citation>
    <scope>NUCLEOTIDE SEQUENCE [LARGE SCALE GENOMIC DNA]</scope>
    <source>
        <strain evidence="1 2">DSM 19284</strain>
    </source>
</reference>
<organism evidence="1 2">
    <name type="scientific">Lactobacillus equicursoris DSM 19284 = JCM 14600 = CIP 110162</name>
    <dbReference type="NCBI Taxonomy" id="1293597"/>
    <lineage>
        <taxon>Bacteria</taxon>
        <taxon>Bacillati</taxon>
        <taxon>Bacillota</taxon>
        <taxon>Bacilli</taxon>
        <taxon>Lactobacillales</taxon>
        <taxon>Lactobacillaceae</taxon>
        <taxon>Lactobacillus</taxon>
    </lineage>
</organism>
<accession>A0A0R1M3Z9</accession>
<protein>
    <submittedName>
        <fullName evidence="1">Uncharacterized protein</fullName>
    </submittedName>
</protein>
<comment type="caution">
    <text evidence="1">The sequence shown here is derived from an EMBL/GenBank/DDBJ whole genome shotgun (WGS) entry which is preliminary data.</text>
</comment>
<sequence>MAENTQAVLDIERRATMSKHDEQFDEALRRLSEYANSFDDYVSIWMLEELHEIHTSLDFIYDVEVGREN</sequence>
<evidence type="ECO:0000313" key="1">
    <source>
        <dbReference type="EMBL" id="KRL00404.1"/>
    </source>
</evidence>
<dbReference type="Proteomes" id="UP000051074">
    <property type="component" value="Unassembled WGS sequence"/>
</dbReference>
<proteinExistence type="predicted"/>
<name>A0A0R1M3Z9_9LACO</name>
<evidence type="ECO:0000313" key="2">
    <source>
        <dbReference type="Proteomes" id="UP000051074"/>
    </source>
</evidence>
<dbReference type="PATRIC" id="fig|1293597.4.peg.1437"/>
<dbReference type="EMBL" id="AZDU01000046">
    <property type="protein sequence ID" value="KRL00404.1"/>
    <property type="molecule type" value="Genomic_DNA"/>
</dbReference>
<dbReference type="AlphaFoldDB" id="A0A0R1M3Z9"/>
<dbReference type="STRING" id="1293597.FC20_GL001346"/>
<gene>
    <name evidence="1" type="ORF">FC20_GL001346</name>
</gene>